<dbReference type="EMBL" id="WSZI01000019">
    <property type="protein sequence ID" value="MWN21776.1"/>
    <property type="molecule type" value="Genomic_DNA"/>
</dbReference>
<evidence type="ECO:0000313" key="2">
    <source>
        <dbReference type="Proteomes" id="UP000478636"/>
    </source>
</evidence>
<accession>A0A6L7A7X7</accession>
<reference evidence="1 2" key="1">
    <citation type="submission" date="2019-12" db="EMBL/GenBank/DDBJ databases">
        <title>Complete genome sequence of Leuconostoc lactis strain AVN1 provides insights into metabolic potential.</title>
        <authorList>
            <person name="Besrour N."/>
            <person name="Najjari A."/>
            <person name="Fhoula I."/>
            <person name="Jaballah S."/>
            <person name="Klibi N."/>
            <person name="Ouzari H.I."/>
        </authorList>
    </citation>
    <scope>NUCLEOTIDE SEQUENCE [LARGE SCALE GENOMIC DNA]</scope>
    <source>
        <strain evidence="1 2">AVN1</strain>
    </source>
</reference>
<organism evidence="1 2">
    <name type="scientific">Leuconostoc lactis</name>
    <dbReference type="NCBI Taxonomy" id="1246"/>
    <lineage>
        <taxon>Bacteria</taxon>
        <taxon>Bacillati</taxon>
        <taxon>Bacillota</taxon>
        <taxon>Bacilli</taxon>
        <taxon>Lactobacillales</taxon>
        <taxon>Lactobacillaceae</taxon>
        <taxon>Leuconostoc</taxon>
    </lineage>
</organism>
<comment type="caution">
    <text evidence="1">The sequence shown here is derived from an EMBL/GenBank/DDBJ whole genome shotgun (WGS) entry which is preliminary data.</text>
</comment>
<proteinExistence type="predicted"/>
<dbReference type="Proteomes" id="UP000478636">
    <property type="component" value="Unassembled WGS sequence"/>
</dbReference>
<sequence length="336" mass="38471">MIQAILQDQTATAKMLYSKLIELVYFIQPADQWLSYEKLLYHDFDHFEKAILVTNAVRNFPKAQAALTQRLADSHDVAPYLTNFLVEMQYKMLMAALQQQDMTTSMQLVTQITTVSTDAMAWHEVHDYAPLVQVLRQIQQTVDYDEERAQIQPLLPLITGILCASTYRTATELALFLVVIPHLTYDQLQIYLNGAGDLGMTRLLSILNVLHVNLTDFLMYARVLQEEACQTIGKKPTQQGLSRSEQLQIAAQVATRWLNLFDTFLASRYTCINARGPLGRGTMTMLESQYYNQALKFFVHEKRVPVKRILTEANISRSRFYDVPFTVVTQLTITTN</sequence>
<name>A0A6L7A7X7_LEULA</name>
<protein>
    <submittedName>
        <fullName evidence="1">Uncharacterized protein</fullName>
    </submittedName>
</protein>
<evidence type="ECO:0000313" key="1">
    <source>
        <dbReference type="EMBL" id="MWN21776.1"/>
    </source>
</evidence>
<gene>
    <name evidence="1" type="ORF">GQS40_12360</name>
</gene>
<dbReference type="AlphaFoldDB" id="A0A6L7A7X7"/>